<dbReference type="EMBL" id="JANRMS010002533">
    <property type="protein sequence ID" value="KAJ3522045.1"/>
    <property type="molecule type" value="Genomic_DNA"/>
</dbReference>
<evidence type="ECO:0000313" key="2">
    <source>
        <dbReference type="Proteomes" id="UP001148629"/>
    </source>
</evidence>
<sequence length="370" mass="40877">MMTPLVRSSTSLMFPPVATRLTILEHLSMARPSSAGGLLSLLKTQDTAFYFDTSDPYHPKFDHSNRAILSSIVDEIRAKPEGGFFITYMGSAVGTSPGRLVETDAKGNIIHEWPEDVKGTLNILGEQFSPHGLSVDFDKKIILTSDFVVPITILKPTAGIKKADTLRLWDLDTRKIISTITIPHGQGIQDVKFIPGNKESAALATSWIIYPFRKDSKGNQGVAELLYDLGDKAKDSLAIYSDITDDGKFAYFTITLGNHVAALDISDLDNVKRLDDPDEEQPIIGPHYVKISPDKKNLLVTGYFVQGGDISIVNTPGDYKGHWIDINDDGSLSFNRTIDFEKIFTRTRGGARPHSAVIFDLTDPENPIYY</sequence>
<accession>A0ACC1RPY3</accession>
<keyword evidence="2" id="KW-1185">Reference proteome</keyword>
<evidence type="ECO:0000313" key="1">
    <source>
        <dbReference type="EMBL" id="KAJ3522045.1"/>
    </source>
</evidence>
<proteinExistence type="predicted"/>
<dbReference type="Proteomes" id="UP001148629">
    <property type="component" value="Unassembled WGS sequence"/>
</dbReference>
<organism evidence="1 2">
    <name type="scientific">Fusarium decemcellulare</name>
    <dbReference type="NCBI Taxonomy" id="57161"/>
    <lineage>
        <taxon>Eukaryota</taxon>
        <taxon>Fungi</taxon>
        <taxon>Dikarya</taxon>
        <taxon>Ascomycota</taxon>
        <taxon>Pezizomycotina</taxon>
        <taxon>Sordariomycetes</taxon>
        <taxon>Hypocreomycetidae</taxon>
        <taxon>Hypocreales</taxon>
        <taxon>Nectriaceae</taxon>
        <taxon>Fusarium</taxon>
        <taxon>Fusarium decemcellulare species complex</taxon>
    </lineage>
</organism>
<comment type="caution">
    <text evidence="1">The sequence shown here is derived from an EMBL/GenBank/DDBJ whole genome shotgun (WGS) entry which is preliminary data.</text>
</comment>
<protein>
    <submittedName>
        <fullName evidence="1">Uncharacterized protein</fullName>
    </submittedName>
</protein>
<reference evidence="1" key="1">
    <citation type="submission" date="2022-08" db="EMBL/GenBank/DDBJ databases">
        <title>Genome Sequence of Fusarium decemcellulare.</title>
        <authorList>
            <person name="Buettner E."/>
        </authorList>
    </citation>
    <scope>NUCLEOTIDE SEQUENCE</scope>
    <source>
        <strain evidence="1">Babe19</strain>
    </source>
</reference>
<name>A0ACC1RPY3_9HYPO</name>
<gene>
    <name evidence="1" type="ORF">NM208_g13027</name>
</gene>